<accession>A0A183MFG6</accession>
<proteinExistence type="predicted"/>
<evidence type="ECO:0000256" key="1">
    <source>
        <dbReference type="SAM" id="MobiDB-lite"/>
    </source>
</evidence>
<dbReference type="EMBL" id="UZAI01016825">
    <property type="protein sequence ID" value="VDP16705.1"/>
    <property type="molecule type" value="Genomic_DNA"/>
</dbReference>
<dbReference type="Proteomes" id="UP000277204">
    <property type="component" value="Unassembled WGS sequence"/>
</dbReference>
<gene>
    <name evidence="2" type="ORF">SMRZ_LOCUS14791</name>
</gene>
<sequence>MTRTRKIKYNGDSSEDTDDSSAENTVLSVSKVNSPTSLNLAFDNVKPNPEDSCPLVDTYVKTGCRIEDEVASMEKEVEKIELEIREPQLCKRLLELTPKPLNKVIKLREINELSGSRSDNVSNTLIAECHRLLCRRCEP</sequence>
<dbReference type="AlphaFoldDB" id="A0A183MFG6"/>
<feature type="region of interest" description="Disordered" evidence="1">
    <location>
        <begin position="1"/>
        <end position="24"/>
    </location>
</feature>
<name>A0A183MFG6_9TREM</name>
<evidence type="ECO:0000313" key="3">
    <source>
        <dbReference type="Proteomes" id="UP000277204"/>
    </source>
</evidence>
<reference evidence="2 3" key="1">
    <citation type="submission" date="2018-11" db="EMBL/GenBank/DDBJ databases">
        <authorList>
            <consortium name="Pathogen Informatics"/>
        </authorList>
    </citation>
    <scope>NUCLEOTIDE SEQUENCE [LARGE SCALE GENOMIC DNA]</scope>
    <source>
        <strain evidence="2 3">Zambia</strain>
    </source>
</reference>
<dbReference type="STRING" id="48269.A0A183MFG6"/>
<keyword evidence="3" id="KW-1185">Reference proteome</keyword>
<evidence type="ECO:0000313" key="2">
    <source>
        <dbReference type="EMBL" id="VDP16705.1"/>
    </source>
</evidence>
<organism evidence="2 3">
    <name type="scientific">Schistosoma margrebowiei</name>
    <dbReference type="NCBI Taxonomy" id="48269"/>
    <lineage>
        <taxon>Eukaryota</taxon>
        <taxon>Metazoa</taxon>
        <taxon>Spiralia</taxon>
        <taxon>Lophotrochozoa</taxon>
        <taxon>Platyhelminthes</taxon>
        <taxon>Trematoda</taxon>
        <taxon>Digenea</taxon>
        <taxon>Strigeidida</taxon>
        <taxon>Schistosomatoidea</taxon>
        <taxon>Schistosomatidae</taxon>
        <taxon>Schistosoma</taxon>
    </lineage>
</organism>
<protein>
    <submittedName>
        <fullName evidence="2">Uncharacterized protein</fullName>
    </submittedName>
</protein>